<feature type="coiled-coil region" evidence="1">
    <location>
        <begin position="103"/>
        <end position="130"/>
    </location>
</feature>
<gene>
    <name evidence="2" type="ORF">HH214_06170</name>
</gene>
<dbReference type="KEGG" id="mrob:HH214_06170"/>
<protein>
    <submittedName>
        <fullName evidence="2">Uncharacterized protein</fullName>
    </submittedName>
</protein>
<evidence type="ECO:0000313" key="3">
    <source>
        <dbReference type="Proteomes" id="UP000503278"/>
    </source>
</evidence>
<dbReference type="RefSeq" id="WP_169606498.1">
    <property type="nucleotide sequence ID" value="NZ_CP051682.1"/>
</dbReference>
<sequence>MNVQLRQIQHALQTIVLHFAQGQRLNLEGNYNTKINAAETHLRVIANKRAPYLLFQLMQELHITQAIELDKPVASAQYVVHILDTIHHFEQIWEKQLEIYGQLAKVKLTLNALDELLGDAERNYQTLQQKQVQG</sequence>
<keyword evidence="1" id="KW-0175">Coiled coil</keyword>
<organism evidence="2 3">
    <name type="scientific">Mucilaginibacter robiniae</name>
    <dbReference type="NCBI Taxonomy" id="2728022"/>
    <lineage>
        <taxon>Bacteria</taxon>
        <taxon>Pseudomonadati</taxon>
        <taxon>Bacteroidota</taxon>
        <taxon>Sphingobacteriia</taxon>
        <taxon>Sphingobacteriales</taxon>
        <taxon>Sphingobacteriaceae</taxon>
        <taxon>Mucilaginibacter</taxon>
    </lineage>
</organism>
<reference evidence="2 3" key="1">
    <citation type="submission" date="2020-04" db="EMBL/GenBank/DDBJ databases">
        <title>Genome sequencing of novel species.</title>
        <authorList>
            <person name="Heo J."/>
            <person name="Kim S.-J."/>
            <person name="Kim J.-S."/>
            <person name="Hong S.-B."/>
            <person name="Kwon S.-W."/>
        </authorList>
    </citation>
    <scope>NUCLEOTIDE SEQUENCE [LARGE SCALE GENOMIC DNA]</scope>
    <source>
        <strain evidence="2 3">F39-2</strain>
    </source>
</reference>
<dbReference type="EMBL" id="CP051682">
    <property type="protein sequence ID" value="QJD95488.1"/>
    <property type="molecule type" value="Genomic_DNA"/>
</dbReference>
<proteinExistence type="predicted"/>
<dbReference type="Proteomes" id="UP000503278">
    <property type="component" value="Chromosome"/>
</dbReference>
<dbReference type="AlphaFoldDB" id="A0A7L5DZ47"/>
<keyword evidence="3" id="KW-1185">Reference proteome</keyword>
<accession>A0A7L5DZ47</accession>
<evidence type="ECO:0000256" key="1">
    <source>
        <dbReference type="SAM" id="Coils"/>
    </source>
</evidence>
<name>A0A7L5DZ47_9SPHI</name>
<evidence type="ECO:0000313" key="2">
    <source>
        <dbReference type="EMBL" id="QJD95488.1"/>
    </source>
</evidence>